<name>A0AAN4VWS0_9BACT</name>
<dbReference type="InterPro" id="IPR032574">
    <property type="entry name" value="DUF4924"/>
</dbReference>
<evidence type="ECO:0000313" key="2">
    <source>
        <dbReference type="Proteomes" id="UP001310022"/>
    </source>
</evidence>
<gene>
    <name evidence="1" type="ORF">PEDI_19980</name>
</gene>
<dbReference type="Proteomes" id="UP001310022">
    <property type="component" value="Unassembled WGS sequence"/>
</dbReference>
<dbReference type="RefSeq" id="WP_338236990.1">
    <property type="nucleotide sequence ID" value="NZ_BQKE01000001.1"/>
</dbReference>
<comment type="caution">
    <text evidence="1">The sequence shown here is derived from an EMBL/GenBank/DDBJ whole genome shotgun (WGS) entry which is preliminary data.</text>
</comment>
<accession>A0AAN4VWS0</accession>
<reference evidence="1 2" key="1">
    <citation type="submission" date="2021-12" db="EMBL/GenBank/DDBJ databases">
        <title>Genome sequencing of bacteria with rrn-lacking chromosome and rrn-plasmid.</title>
        <authorList>
            <person name="Anda M."/>
            <person name="Iwasaki W."/>
        </authorList>
    </citation>
    <scope>NUCLEOTIDE SEQUENCE [LARGE SCALE GENOMIC DNA]</scope>
    <source>
        <strain evidence="1 2">NBRC 15940</strain>
    </source>
</reference>
<proteinExistence type="predicted"/>
<evidence type="ECO:0008006" key="3">
    <source>
        <dbReference type="Google" id="ProtNLM"/>
    </source>
</evidence>
<sequence length="174" mass="20264">MKEIAAKRRSENISEYILFLYQMEDLVRAFNFDMEQMEEYVVKHFPVEEEEKEAQRKWFSALIRQMKAEGVEQSGHLASTQAEVDKVFDLHMKLLVEDAEYQKLFNAVRPSIQFYLQKSEGKVSNPMQVCINGLYGYLLCKMTGKPVAEEDKKHVEAFGDLLAYLSYNFKALAL</sequence>
<dbReference type="Pfam" id="PF16271">
    <property type="entry name" value="DUF4924"/>
    <property type="match status" value="1"/>
</dbReference>
<protein>
    <recommendedName>
        <fullName evidence="3">DUF4924 domain-containing protein</fullName>
    </recommendedName>
</protein>
<organism evidence="1 2">
    <name type="scientific">Persicobacter diffluens</name>
    <dbReference type="NCBI Taxonomy" id="981"/>
    <lineage>
        <taxon>Bacteria</taxon>
        <taxon>Pseudomonadati</taxon>
        <taxon>Bacteroidota</taxon>
        <taxon>Cytophagia</taxon>
        <taxon>Cytophagales</taxon>
        <taxon>Persicobacteraceae</taxon>
        <taxon>Persicobacter</taxon>
    </lineage>
</organism>
<dbReference type="EMBL" id="BQKE01000001">
    <property type="protein sequence ID" value="GJM61446.1"/>
    <property type="molecule type" value="Genomic_DNA"/>
</dbReference>
<keyword evidence="2" id="KW-1185">Reference proteome</keyword>
<dbReference type="AlphaFoldDB" id="A0AAN4VWS0"/>
<evidence type="ECO:0000313" key="1">
    <source>
        <dbReference type="EMBL" id="GJM61446.1"/>
    </source>
</evidence>